<accession>A0A450T0F7</accession>
<evidence type="ECO:0000313" key="1">
    <source>
        <dbReference type="EMBL" id="VFJ59989.1"/>
    </source>
</evidence>
<dbReference type="Gene3D" id="3.90.1480.10">
    <property type="entry name" value="Alpha-2,3-sialyltransferase"/>
    <property type="match status" value="1"/>
</dbReference>
<dbReference type="AlphaFoldDB" id="A0A450T0F7"/>
<dbReference type="EMBL" id="CAADEX010000088">
    <property type="protein sequence ID" value="VFJ59989.1"/>
    <property type="molecule type" value="Genomic_DNA"/>
</dbReference>
<name>A0A450T0F7_9GAMM</name>
<organism evidence="1">
    <name type="scientific">Candidatus Kentrum sp. DK</name>
    <dbReference type="NCBI Taxonomy" id="2126562"/>
    <lineage>
        <taxon>Bacteria</taxon>
        <taxon>Pseudomonadati</taxon>
        <taxon>Pseudomonadota</taxon>
        <taxon>Gammaproteobacteria</taxon>
        <taxon>Candidatus Kentrum</taxon>
    </lineage>
</organism>
<proteinExistence type="predicted"/>
<gene>
    <name evidence="1" type="ORF">BECKDK2373B_GA0170837_108814</name>
</gene>
<sequence>MIRRLKRLAISVLPWGLDRRFIEPHIQRAKAAFYERMAEDGWLDTEVLRPEQLSALLDRDSSSGVCHIIGSGPSLLDSMTKIRPGEDRVIGFNYCALADIRFDLYLVELATDKSNIGRRGSDIQTLIIRHASDRIGKVGVTNLLSGKINRDYVKENYPPSTSLLYDFGIPVHLGSPYASVDRMCIRYLFAQGDDFIRKKQTSTLTAMVIAVNAGFDRIVLHGFDFFGPHFYCDASVAWPESIAQEDREKVIRTSLQPRIGHPARRVVPLIPHIQKHLEERHIRIFSASERSPLSRLLPVYEKRGENIAQR</sequence>
<reference evidence="1" key="1">
    <citation type="submission" date="2019-02" db="EMBL/GenBank/DDBJ databases">
        <authorList>
            <person name="Gruber-Vodicka R. H."/>
            <person name="Seah K. B. B."/>
        </authorList>
    </citation>
    <scope>NUCLEOTIDE SEQUENCE</scope>
    <source>
        <strain evidence="1">BECK_DK47</strain>
    </source>
</reference>
<protein>
    <submittedName>
        <fullName evidence="1">Uncharacterized protein</fullName>
    </submittedName>
</protein>